<reference evidence="1" key="1">
    <citation type="journal article" date="2023" name="G3 (Bethesda)">
        <title>A reference genome for the long-term kleptoplast-retaining sea slug Elysia crispata morphotype clarki.</title>
        <authorList>
            <person name="Eastman K.E."/>
            <person name="Pendleton A.L."/>
            <person name="Shaikh M.A."/>
            <person name="Suttiyut T."/>
            <person name="Ogas R."/>
            <person name="Tomko P."/>
            <person name="Gavelis G."/>
            <person name="Widhalm J.R."/>
            <person name="Wisecaver J.H."/>
        </authorList>
    </citation>
    <scope>NUCLEOTIDE SEQUENCE</scope>
    <source>
        <strain evidence="1">ECLA1</strain>
    </source>
</reference>
<comment type="caution">
    <text evidence="1">The sequence shown here is derived from an EMBL/GenBank/DDBJ whole genome shotgun (WGS) entry which is preliminary data.</text>
</comment>
<dbReference type="EMBL" id="JAWDGP010001597">
    <property type="protein sequence ID" value="KAK3789984.1"/>
    <property type="molecule type" value="Genomic_DNA"/>
</dbReference>
<protein>
    <submittedName>
        <fullName evidence="1">Uncharacterized protein</fullName>
    </submittedName>
</protein>
<dbReference type="AlphaFoldDB" id="A0AAE1ALF2"/>
<evidence type="ECO:0000313" key="1">
    <source>
        <dbReference type="EMBL" id="KAK3789984.1"/>
    </source>
</evidence>
<sequence>MDASPSWCSWVSEEGFPADWKGLWTQVHHGVRDCVEMKRNSSGWKVCGCKSHHGVGIGLGGEDFPADWKGLWTQVHHGVRDWVGGEGFPADWKDLWTQVKSIMASGIGLVKKDFQQIGKVYGHKSIMASGVELVKKFPAQIGKVYGHNYHGVRLDVKRGFPAS</sequence>
<name>A0AAE1ALF2_9GAST</name>
<proteinExistence type="predicted"/>
<evidence type="ECO:0000313" key="2">
    <source>
        <dbReference type="Proteomes" id="UP001283361"/>
    </source>
</evidence>
<dbReference type="Proteomes" id="UP001283361">
    <property type="component" value="Unassembled WGS sequence"/>
</dbReference>
<accession>A0AAE1ALF2</accession>
<keyword evidence="2" id="KW-1185">Reference proteome</keyword>
<gene>
    <name evidence="1" type="ORF">RRG08_054297</name>
</gene>
<organism evidence="1 2">
    <name type="scientific">Elysia crispata</name>
    <name type="common">lettuce slug</name>
    <dbReference type="NCBI Taxonomy" id="231223"/>
    <lineage>
        <taxon>Eukaryota</taxon>
        <taxon>Metazoa</taxon>
        <taxon>Spiralia</taxon>
        <taxon>Lophotrochozoa</taxon>
        <taxon>Mollusca</taxon>
        <taxon>Gastropoda</taxon>
        <taxon>Heterobranchia</taxon>
        <taxon>Euthyneura</taxon>
        <taxon>Panpulmonata</taxon>
        <taxon>Sacoglossa</taxon>
        <taxon>Placobranchoidea</taxon>
        <taxon>Plakobranchidae</taxon>
        <taxon>Elysia</taxon>
    </lineage>
</organism>